<dbReference type="Proteomes" id="UP000184184">
    <property type="component" value="Unassembled WGS sequence"/>
</dbReference>
<comment type="pathway">
    <text evidence="2">Pyrimidine metabolism; UMP biosynthesis via de novo pathway.</text>
</comment>
<dbReference type="Gene3D" id="3.20.20.70">
    <property type="entry name" value="Aldolase class I"/>
    <property type="match status" value="2"/>
</dbReference>
<feature type="transmembrane region" description="Helical" evidence="3">
    <location>
        <begin position="509"/>
        <end position="530"/>
    </location>
</feature>
<dbReference type="GO" id="GO:0004152">
    <property type="term" value="F:dihydroorotate dehydrogenase activity"/>
    <property type="evidence" value="ECO:0007669"/>
    <property type="project" value="TreeGrafter"/>
</dbReference>
<feature type="transmembrane region" description="Helical" evidence="3">
    <location>
        <begin position="387"/>
        <end position="404"/>
    </location>
</feature>
<dbReference type="EMBL" id="FRCZ01000009">
    <property type="protein sequence ID" value="SHN35118.1"/>
    <property type="molecule type" value="Genomic_DNA"/>
</dbReference>
<proteinExistence type="predicted"/>
<dbReference type="GO" id="GO:0006207">
    <property type="term" value="P:'de novo' pyrimidine nucleobase biosynthetic process"/>
    <property type="evidence" value="ECO:0007669"/>
    <property type="project" value="TreeGrafter"/>
</dbReference>
<keyword evidence="3" id="KW-0812">Transmembrane</keyword>
<reference evidence="4 5" key="1">
    <citation type="submission" date="2016-11" db="EMBL/GenBank/DDBJ databases">
        <authorList>
            <person name="Jaros S."/>
            <person name="Januszkiewicz K."/>
            <person name="Wedrychowicz H."/>
        </authorList>
    </citation>
    <scope>NUCLEOTIDE SEQUENCE [LARGE SCALE GENOMIC DNA]</scope>
    <source>
        <strain evidence="4 5">CGMCC 1.10681</strain>
    </source>
</reference>
<evidence type="ECO:0000313" key="5">
    <source>
        <dbReference type="Proteomes" id="UP000184184"/>
    </source>
</evidence>
<protein>
    <submittedName>
        <fullName evidence="4">Dihydroorotate dehydrogenase</fullName>
    </submittedName>
</protein>
<evidence type="ECO:0000256" key="1">
    <source>
        <dbReference type="ARBA" id="ARBA00001917"/>
    </source>
</evidence>
<dbReference type="InterPro" id="IPR050074">
    <property type="entry name" value="DHO_dehydrogenase"/>
</dbReference>
<gene>
    <name evidence="4" type="ORF">SAMN05216179_3591</name>
</gene>
<feature type="transmembrane region" description="Helical" evidence="3">
    <location>
        <begin position="567"/>
        <end position="588"/>
    </location>
</feature>
<name>A0A1M7QTN4_9BACI</name>
<keyword evidence="3" id="KW-0472">Membrane</keyword>
<feature type="transmembrane region" description="Helical" evidence="3">
    <location>
        <begin position="537"/>
        <end position="561"/>
    </location>
</feature>
<evidence type="ECO:0000256" key="3">
    <source>
        <dbReference type="SAM" id="Phobius"/>
    </source>
</evidence>
<comment type="cofactor">
    <cofactor evidence="1">
        <name>FMN</name>
        <dbReference type="ChEBI" id="CHEBI:58210"/>
    </cofactor>
</comment>
<dbReference type="SUPFAM" id="SSF51395">
    <property type="entry name" value="FMN-linked oxidoreductases"/>
    <property type="match status" value="1"/>
</dbReference>
<dbReference type="PANTHER" id="PTHR48109">
    <property type="entry name" value="DIHYDROOROTATE DEHYDROGENASE (QUINONE), MITOCHONDRIAL-RELATED"/>
    <property type="match status" value="1"/>
</dbReference>
<keyword evidence="3" id="KW-1133">Transmembrane helix</keyword>
<dbReference type="STRING" id="1027249.SAMN05216179_3591"/>
<feature type="transmembrane region" description="Helical" evidence="3">
    <location>
        <begin position="298"/>
        <end position="325"/>
    </location>
</feature>
<feature type="transmembrane region" description="Helical" evidence="3">
    <location>
        <begin position="410"/>
        <end position="427"/>
    </location>
</feature>
<dbReference type="OrthoDB" id="9802377at2"/>
<dbReference type="AlphaFoldDB" id="A0A1M7QTN4"/>
<dbReference type="PANTHER" id="PTHR48109:SF4">
    <property type="entry name" value="DIHYDROOROTATE DEHYDROGENASE (QUINONE), MITOCHONDRIAL"/>
    <property type="match status" value="1"/>
</dbReference>
<feature type="transmembrane region" description="Helical" evidence="3">
    <location>
        <begin position="345"/>
        <end position="366"/>
    </location>
</feature>
<evidence type="ECO:0000256" key="2">
    <source>
        <dbReference type="ARBA" id="ARBA00004725"/>
    </source>
</evidence>
<organism evidence="4 5">
    <name type="scientific">Gracilibacillus kekensis</name>
    <dbReference type="NCBI Taxonomy" id="1027249"/>
    <lineage>
        <taxon>Bacteria</taxon>
        <taxon>Bacillati</taxon>
        <taxon>Bacillota</taxon>
        <taxon>Bacilli</taxon>
        <taxon>Bacillales</taxon>
        <taxon>Bacillaceae</taxon>
        <taxon>Gracilibacillus</taxon>
    </lineage>
</organism>
<dbReference type="GO" id="GO:0009220">
    <property type="term" value="P:pyrimidine ribonucleotide biosynthetic process"/>
    <property type="evidence" value="ECO:0007669"/>
    <property type="project" value="TreeGrafter"/>
</dbReference>
<sequence>MPDWSYHTIFKPIIHRFSSYTSREFIHRGMSEIASVPFGPHVIDFLGRHESSPAISRHFDGITFENPVGLSGKIDPLLTGTTAFTNLGFGFLEVGPITLERKDGDQFPLVDTENQSIEFPSDQGSIGLHATVTKLRSIKTKQPIFIRLSGTDRELENLILTLDPYADGFIIDNKEQSLISLTSKPVYCAIPSEQKLKESIFELQSKFSGILLSLDENNVEEYMSKIKKIRDCGYSKTIITSGGIKEPQHALDIIEAGADLVLLTDGYVFSGPGLTNRINEALLSKEELPTEQQKGWRAYWLFGLFISIGGLLALLFSVTSIILPYDEAFLRMERKEIFQFNKRVMWFMAHDRMTLAGTMISGGIIYMHLAKHGIRYGIKWAKQATDVAAVSGFLGIFLFIGFGYFDWLHLLFWLVLLPFYMKGFFSTRGISGTPTSNNKRNHRIWKKAVWGQFLFVILGFSFVLGGIVISLYGVTSVFVSTDLLYLCMTPEQLQSFNDRLIPVIAHDRAGFGSALLSVGLLVLMLSLWGFQQGKKWMWWAYLVGGLPAFITAISIHIAIGYTTFMHLLPAYFAIVIYIGGLVLIFSFFHKDKDD</sequence>
<accession>A0A1M7QTN4</accession>
<feature type="transmembrane region" description="Helical" evidence="3">
    <location>
        <begin position="448"/>
        <end position="474"/>
    </location>
</feature>
<evidence type="ECO:0000313" key="4">
    <source>
        <dbReference type="EMBL" id="SHN35118.1"/>
    </source>
</evidence>
<keyword evidence="5" id="KW-1185">Reference proteome</keyword>
<dbReference type="InterPro" id="IPR013785">
    <property type="entry name" value="Aldolase_TIM"/>
</dbReference>